<name>A0A2W4Z974_9SPHN</name>
<evidence type="ECO:0000313" key="2">
    <source>
        <dbReference type="Proteomes" id="UP000249555"/>
    </source>
</evidence>
<reference evidence="1 2" key="1">
    <citation type="submission" date="2017-08" db="EMBL/GenBank/DDBJ databases">
        <title>Infants hospitalized years apart are colonized by the same room-sourced microbial strains.</title>
        <authorList>
            <person name="Brooks B."/>
            <person name="Olm M.R."/>
            <person name="Firek B.A."/>
            <person name="Baker R."/>
            <person name="Thomas B.C."/>
            <person name="Morowitz M.J."/>
            <person name="Banfield J.F."/>
        </authorList>
    </citation>
    <scope>NUCLEOTIDE SEQUENCE [LARGE SCALE GENOMIC DNA]</scope>
    <source>
        <strain evidence="1">S2_018_000_R3_119</strain>
    </source>
</reference>
<organism evidence="1 2">
    <name type="scientific">Sphingomonas taxi</name>
    <dbReference type="NCBI Taxonomy" id="1549858"/>
    <lineage>
        <taxon>Bacteria</taxon>
        <taxon>Pseudomonadati</taxon>
        <taxon>Pseudomonadota</taxon>
        <taxon>Alphaproteobacteria</taxon>
        <taxon>Sphingomonadales</taxon>
        <taxon>Sphingomonadaceae</taxon>
        <taxon>Sphingomonas</taxon>
    </lineage>
</organism>
<dbReference type="AlphaFoldDB" id="A0A2W4Z974"/>
<gene>
    <name evidence="1" type="ORF">DI640_01440</name>
</gene>
<comment type="caution">
    <text evidence="1">The sequence shown here is derived from an EMBL/GenBank/DDBJ whole genome shotgun (WGS) entry which is preliminary data.</text>
</comment>
<protein>
    <submittedName>
        <fullName evidence="1">Uncharacterized protein</fullName>
    </submittedName>
</protein>
<evidence type="ECO:0000313" key="1">
    <source>
        <dbReference type="EMBL" id="PZO77072.1"/>
    </source>
</evidence>
<dbReference type="EMBL" id="QFMX01000001">
    <property type="protein sequence ID" value="PZO77072.1"/>
    <property type="molecule type" value="Genomic_DNA"/>
</dbReference>
<sequence>MLGNLDPSARIAIAGVIPAQQAAPGVVTSTWVDMAKFYAVLASLNVGVIGAAGTVDAKIEQATDANGTGAKAITGLALVQIAKAGGDNRQAGINVRQEDLDKNGGFRFVRVSVTVGGAATFLSASLTGFDARYGAGSANQLGTTATAIS</sequence>
<accession>A0A2W4Z974</accession>
<dbReference type="Proteomes" id="UP000249555">
    <property type="component" value="Unassembled WGS sequence"/>
</dbReference>
<proteinExistence type="predicted"/>